<gene>
    <name evidence="1" type="ORF">E2562_026185</name>
</gene>
<accession>A0A6G1E2U2</accession>
<dbReference type="EMBL" id="SPHZ02000005">
    <property type="protein sequence ID" value="KAF0918812.1"/>
    <property type="molecule type" value="Genomic_DNA"/>
</dbReference>
<reference evidence="1 2" key="1">
    <citation type="submission" date="2019-11" db="EMBL/GenBank/DDBJ databases">
        <title>Whole genome sequence of Oryza granulata.</title>
        <authorList>
            <person name="Li W."/>
        </authorList>
    </citation>
    <scope>NUCLEOTIDE SEQUENCE [LARGE SCALE GENOMIC DNA]</scope>
    <source>
        <strain evidence="2">cv. Menghai</strain>
        <tissue evidence="1">Leaf</tissue>
    </source>
</reference>
<proteinExistence type="predicted"/>
<dbReference type="Proteomes" id="UP000479710">
    <property type="component" value="Unassembled WGS sequence"/>
</dbReference>
<evidence type="ECO:0000313" key="2">
    <source>
        <dbReference type="Proteomes" id="UP000479710"/>
    </source>
</evidence>
<organism evidence="1 2">
    <name type="scientific">Oryza meyeriana var. granulata</name>
    <dbReference type="NCBI Taxonomy" id="110450"/>
    <lineage>
        <taxon>Eukaryota</taxon>
        <taxon>Viridiplantae</taxon>
        <taxon>Streptophyta</taxon>
        <taxon>Embryophyta</taxon>
        <taxon>Tracheophyta</taxon>
        <taxon>Spermatophyta</taxon>
        <taxon>Magnoliopsida</taxon>
        <taxon>Liliopsida</taxon>
        <taxon>Poales</taxon>
        <taxon>Poaceae</taxon>
        <taxon>BOP clade</taxon>
        <taxon>Oryzoideae</taxon>
        <taxon>Oryzeae</taxon>
        <taxon>Oryzinae</taxon>
        <taxon>Oryza</taxon>
        <taxon>Oryza meyeriana</taxon>
    </lineage>
</organism>
<dbReference type="AlphaFoldDB" id="A0A6G1E2U2"/>
<sequence>MQLLEKDLIPQPPPLRVYPYFMHFGTHQKQNRQVFEVFFSFLSTVASRQGCLHQLKEVDWCSRLLCT</sequence>
<evidence type="ECO:0000313" key="1">
    <source>
        <dbReference type="EMBL" id="KAF0918812.1"/>
    </source>
</evidence>
<name>A0A6G1E2U2_9ORYZ</name>
<keyword evidence="2" id="KW-1185">Reference proteome</keyword>
<protein>
    <submittedName>
        <fullName evidence="1">Uncharacterized protein</fullName>
    </submittedName>
</protein>
<comment type="caution">
    <text evidence="1">The sequence shown here is derived from an EMBL/GenBank/DDBJ whole genome shotgun (WGS) entry which is preliminary data.</text>
</comment>